<reference evidence="3 4" key="1">
    <citation type="submission" date="2015-11" db="EMBL/GenBank/DDBJ databases">
        <title>Genomic analysis of 38 Legionella species identifies large and diverse effector repertoires.</title>
        <authorList>
            <person name="Burstein D."/>
            <person name="Amaro F."/>
            <person name="Zusman T."/>
            <person name="Lifshitz Z."/>
            <person name="Cohen O."/>
            <person name="Gilbert J.A."/>
            <person name="Pupko T."/>
            <person name="Shuman H.A."/>
            <person name="Segal G."/>
        </authorList>
    </citation>
    <scope>NUCLEOTIDE SEQUENCE [LARGE SCALE GENOMIC DNA]</scope>
    <source>
        <strain evidence="3 4">ATCC 49504</strain>
    </source>
</reference>
<keyword evidence="4" id="KW-1185">Reference proteome</keyword>
<keyword evidence="2" id="KW-0812">Transmembrane</keyword>
<name>A0A0W0TLR5_9GAMM</name>
<dbReference type="PANTHER" id="PTHR38043">
    <property type="entry name" value="PROTEIN HEMX"/>
    <property type="match status" value="1"/>
</dbReference>
<accession>A0A0W0TLR5</accession>
<evidence type="ECO:0000256" key="2">
    <source>
        <dbReference type="SAM" id="Phobius"/>
    </source>
</evidence>
<dbReference type="InterPro" id="IPR007470">
    <property type="entry name" value="HemX"/>
</dbReference>
<evidence type="ECO:0000256" key="1">
    <source>
        <dbReference type="SAM" id="MobiDB-lite"/>
    </source>
</evidence>
<feature type="compositionally biased region" description="Basic and acidic residues" evidence="1">
    <location>
        <begin position="1"/>
        <end position="10"/>
    </location>
</feature>
<dbReference type="Pfam" id="PF04375">
    <property type="entry name" value="HemX"/>
    <property type="match status" value="1"/>
</dbReference>
<keyword evidence="3" id="KW-0489">Methyltransferase</keyword>
<dbReference type="STRING" id="45065.Lgee_2144"/>
<dbReference type="Proteomes" id="UP000054785">
    <property type="component" value="Unassembled WGS sequence"/>
</dbReference>
<evidence type="ECO:0000313" key="3">
    <source>
        <dbReference type="EMBL" id="KTC96461.1"/>
    </source>
</evidence>
<dbReference type="AlphaFoldDB" id="A0A0W0TLR5"/>
<dbReference type="PANTHER" id="PTHR38043:SF1">
    <property type="entry name" value="PROTEIN HEMX"/>
    <property type="match status" value="1"/>
</dbReference>
<proteinExistence type="predicted"/>
<keyword evidence="2" id="KW-1133">Transmembrane helix</keyword>
<dbReference type="RefSeq" id="WP_051551055.1">
    <property type="nucleotide sequence ID" value="NZ_CAAAHN010000005.1"/>
</dbReference>
<feature type="transmembrane region" description="Helical" evidence="2">
    <location>
        <begin position="34"/>
        <end position="52"/>
    </location>
</feature>
<dbReference type="GO" id="GO:0008168">
    <property type="term" value="F:methyltransferase activity"/>
    <property type="evidence" value="ECO:0007669"/>
    <property type="project" value="UniProtKB-KW"/>
</dbReference>
<keyword evidence="3" id="KW-0808">Transferase</keyword>
<feature type="region of interest" description="Disordered" evidence="1">
    <location>
        <begin position="1"/>
        <end position="30"/>
    </location>
</feature>
<comment type="caution">
    <text evidence="3">The sequence shown here is derived from an EMBL/GenBank/DDBJ whole genome shotgun (WGS) entry which is preliminary data.</text>
</comment>
<dbReference type="PATRIC" id="fig|45065.4.peg.2330"/>
<dbReference type="EMBL" id="LNYC01000074">
    <property type="protein sequence ID" value="KTC96461.1"/>
    <property type="molecule type" value="Genomic_DNA"/>
</dbReference>
<protein>
    <submittedName>
        <fullName evidence="3">Uroporphyrinogen III methylase</fullName>
    </submittedName>
</protein>
<organism evidence="3 4">
    <name type="scientific">Legionella geestiana</name>
    <dbReference type="NCBI Taxonomy" id="45065"/>
    <lineage>
        <taxon>Bacteria</taxon>
        <taxon>Pseudomonadati</taxon>
        <taxon>Pseudomonadota</taxon>
        <taxon>Gammaproteobacteria</taxon>
        <taxon>Legionellales</taxon>
        <taxon>Legionellaceae</taxon>
        <taxon>Legionella</taxon>
    </lineage>
</organism>
<evidence type="ECO:0000313" key="4">
    <source>
        <dbReference type="Proteomes" id="UP000054785"/>
    </source>
</evidence>
<dbReference type="GO" id="GO:0032259">
    <property type="term" value="P:methylation"/>
    <property type="evidence" value="ECO:0007669"/>
    <property type="project" value="UniProtKB-KW"/>
</dbReference>
<keyword evidence="2" id="KW-0472">Membrane</keyword>
<sequence>MQNENGEKATSKTLETTGAPSEVKATEGHRRRPSGVSLLLLGLVAGGAFLLWQQHDALHTEMLGLTADNSLLREEQTRLQTRLQTLTTTDAANREALGAQFNTLAREVRESLQQKDIDANTWMLPKARYFLELARMNATWSNTPETTIALLQQADALLALITSPDVSKVRKAIAAEILAIKATPAIDTTGLLSQLDAAREALVTLPLDDRLIAKETNVTAAENQQPESRTWRTRLQESVGLLEKLVVVRQQTDGLAPLPTPLQEAVIRESVRLNLEEAQWALLRSNQAIWQFALNQAMDSIRRHFDTDAPATKAVSESLEALKNTPLTASAPAPMRALQMLNDMLQVPAGTPADEAGSPTS</sequence>
<gene>
    <name evidence="3" type="primary">hemX</name>
    <name evidence="3" type="ORF">Lgee_2144</name>
</gene>